<comment type="caution">
    <text evidence="5">The sequence shown here is derived from an EMBL/GenBank/DDBJ whole genome shotgun (WGS) entry which is preliminary data.</text>
</comment>
<protein>
    <submittedName>
        <fullName evidence="5">Transcriptional regulatory protein</fullName>
    </submittedName>
</protein>
<dbReference type="InterPro" id="IPR051127">
    <property type="entry name" value="Fungal_SecMet_Regulators"/>
</dbReference>
<reference evidence="5 6" key="1">
    <citation type="submission" date="2024-01" db="EMBL/GenBank/DDBJ databases">
        <title>Complete genome of Cladobotryum mycophilum ATHUM6906.</title>
        <authorList>
            <person name="Christinaki A.C."/>
            <person name="Myridakis A.I."/>
            <person name="Kouvelis V.N."/>
        </authorList>
    </citation>
    <scope>NUCLEOTIDE SEQUENCE [LARGE SCALE GENOMIC DNA]</scope>
    <source>
        <strain evidence="5 6">ATHUM6906</strain>
    </source>
</reference>
<sequence>MFHVVFHIGFVFRGMQTTKGKVRWPKNLPPMQNSAASLPLWTSYRAGKHPYGSDGLEVPLDLATLKSHVASLQVQLQAVSAELEESRRLKRDDAMNPQVPHQLNAFGRTNHGSGHSDGKIALTCCKEDCRYDGPASTAFGFEIARANLQSMGIIAQNGVEDRLRDLVLVGDDPDAKEFSHDLLTLLSKKEALRLCNMFAEDTNIMYPFLDMGKITDQVNTIFTPQSARIANNPQGDQKFLTSNFQIIVLVLAISLMIESNGKSSLARSLFHRVKSQLEREMWSPVSLSGIKALVLAARYYFYADEDDTQAWRIIGIAARQCLELGLHHTLAYAKMSNEDSSSARILFWSVFALDRRWSFGAGLPFTIQEEDIDPMLPEPDESYFYLKAMIPYCRISSKVWFSGFGTGEISKLRRDAMEMLDSQVLEWQQHLPEPLQCKDPYFSGVPISSKSQKLQLQMYVRTNIMRILIYRPVLYNPVNAAENSSQAALCVKLAKDTIQILHHIDETTSMYREQQTLFNFFVLSSLAVIFLACFHAPTEFCGCVQEEVSMALIFVERLNPKSRAGRRLWGAIKNLRAVGERIGVMQPAEPINNDDHSCTNSQDINLPLPESIAYSINDFNVPDSGVQMSAELNILLGDIGMFGSLPVDADQDGDGRAIHWQQTSFQQTSTPDELAGILCHLF</sequence>
<keyword evidence="2" id="KW-0804">Transcription</keyword>
<keyword evidence="1" id="KW-0805">Transcription regulation</keyword>
<dbReference type="Pfam" id="PF04082">
    <property type="entry name" value="Fungal_trans"/>
    <property type="match status" value="1"/>
</dbReference>
<dbReference type="SMART" id="SM00906">
    <property type="entry name" value="Fungal_trans"/>
    <property type="match status" value="1"/>
</dbReference>
<dbReference type="PANTHER" id="PTHR47424">
    <property type="entry name" value="REGULATORY PROTEIN GAL4"/>
    <property type="match status" value="1"/>
</dbReference>
<evidence type="ECO:0000256" key="1">
    <source>
        <dbReference type="ARBA" id="ARBA00023015"/>
    </source>
</evidence>
<accession>A0ABR0SSP1</accession>
<keyword evidence="6" id="KW-1185">Reference proteome</keyword>
<gene>
    <name evidence="5" type="ORF">PT974_03569</name>
</gene>
<dbReference type="CDD" id="cd12148">
    <property type="entry name" value="fungal_TF_MHR"/>
    <property type="match status" value="1"/>
</dbReference>
<proteinExistence type="predicted"/>
<feature type="domain" description="Xylanolytic transcriptional activator regulatory" evidence="4">
    <location>
        <begin position="310"/>
        <end position="383"/>
    </location>
</feature>
<evidence type="ECO:0000313" key="5">
    <source>
        <dbReference type="EMBL" id="KAK5995172.1"/>
    </source>
</evidence>
<evidence type="ECO:0000259" key="4">
    <source>
        <dbReference type="SMART" id="SM00906"/>
    </source>
</evidence>
<dbReference type="Proteomes" id="UP001338125">
    <property type="component" value="Unassembled WGS sequence"/>
</dbReference>
<evidence type="ECO:0000313" key="6">
    <source>
        <dbReference type="Proteomes" id="UP001338125"/>
    </source>
</evidence>
<keyword evidence="3" id="KW-0539">Nucleus</keyword>
<evidence type="ECO:0000256" key="3">
    <source>
        <dbReference type="ARBA" id="ARBA00023242"/>
    </source>
</evidence>
<dbReference type="PANTHER" id="PTHR47424:SF5">
    <property type="entry name" value="ZN(II)2CYS6 TRANSCRIPTION FACTOR (EUROFUNG)"/>
    <property type="match status" value="1"/>
</dbReference>
<organism evidence="5 6">
    <name type="scientific">Cladobotryum mycophilum</name>
    <dbReference type="NCBI Taxonomy" id="491253"/>
    <lineage>
        <taxon>Eukaryota</taxon>
        <taxon>Fungi</taxon>
        <taxon>Dikarya</taxon>
        <taxon>Ascomycota</taxon>
        <taxon>Pezizomycotina</taxon>
        <taxon>Sordariomycetes</taxon>
        <taxon>Hypocreomycetidae</taxon>
        <taxon>Hypocreales</taxon>
        <taxon>Hypocreaceae</taxon>
        <taxon>Cladobotryum</taxon>
    </lineage>
</organism>
<dbReference type="InterPro" id="IPR007219">
    <property type="entry name" value="XnlR_reg_dom"/>
</dbReference>
<evidence type="ECO:0000256" key="2">
    <source>
        <dbReference type="ARBA" id="ARBA00023163"/>
    </source>
</evidence>
<name>A0ABR0SSP1_9HYPO</name>
<dbReference type="EMBL" id="JAVFKD010000004">
    <property type="protein sequence ID" value="KAK5995172.1"/>
    <property type="molecule type" value="Genomic_DNA"/>
</dbReference>